<evidence type="ECO:0000256" key="2">
    <source>
        <dbReference type="ARBA" id="ARBA00009000"/>
    </source>
</evidence>
<evidence type="ECO:0000256" key="4">
    <source>
        <dbReference type="ARBA" id="ARBA00022679"/>
    </source>
</evidence>
<dbReference type="Proteomes" id="UP001596266">
    <property type="component" value="Unassembled WGS sequence"/>
</dbReference>
<organism evidence="6 7">
    <name type="scientific">Luteococcus sanguinis</name>
    <dbReference type="NCBI Taxonomy" id="174038"/>
    <lineage>
        <taxon>Bacteria</taxon>
        <taxon>Bacillati</taxon>
        <taxon>Actinomycetota</taxon>
        <taxon>Actinomycetes</taxon>
        <taxon>Propionibacteriales</taxon>
        <taxon>Propionibacteriaceae</taxon>
        <taxon>Luteococcus</taxon>
    </lineage>
</organism>
<dbReference type="InterPro" id="IPR037439">
    <property type="entry name" value="Branching_enzy"/>
</dbReference>
<dbReference type="RefSeq" id="WP_343885014.1">
    <property type="nucleotide sequence ID" value="NZ_BAAAKI010000004.1"/>
</dbReference>
<keyword evidence="6" id="KW-0378">Hydrolase</keyword>
<accession>A0ABW1WYZ3</accession>
<dbReference type="InterPro" id="IPR013780">
    <property type="entry name" value="Glyco_hydro_b"/>
</dbReference>
<dbReference type="Gene3D" id="2.60.40.1180">
    <property type="entry name" value="Golgi alpha-mannosidase II"/>
    <property type="match status" value="1"/>
</dbReference>
<evidence type="ECO:0000313" key="6">
    <source>
        <dbReference type="EMBL" id="MFC6396350.1"/>
    </source>
</evidence>
<keyword evidence="4" id="KW-0808">Transferase</keyword>
<dbReference type="CDD" id="cd11325">
    <property type="entry name" value="AmyAc_GTHase"/>
    <property type="match status" value="1"/>
</dbReference>
<comment type="similarity">
    <text evidence="2">Belongs to the glycosyl hydrolase 13 family. GlgB subfamily.</text>
</comment>
<dbReference type="SUPFAM" id="SSF81296">
    <property type="entry name" value="E set domains"/>
    <property type="match status" value="1"/>
</dbReference>
<sequence length="593" mass="66399">MTAQLAGMGAIPFDQGVAFRVWAPNAQAVTVKGDFNGWSEDANPLTDEGNGYWYGVVDGARAGQEYKYHLRNGDDWFDRNDPYARRVTNSVGNSVVVDHSAYDWQGDSFACPPHNELVIYELHVGSFNSPGDGALGNFDSVLQRLDHIIDLGFNAVQLMPVMEFAGDRSWGYNPAHPFTVESAYGGPDGLKDFIRECHRRGLAVLVDVVYNHFGPSDLDLWRFDGWGENDKGGIYFYNDWRSSTPWGDTRPDYGRGEVRQYIHDNAMMWLEDYHADGLRYDMTVYIRTAKGGFDDIPEGWSLMTWINQDIRAKFPGKILIAEDMHSNPDLVGAEEGQAAFHSQWDAGFVHPLRAAMGAFQDSDRSMADIAGAIGHIYDAEAFRRVIYTESHDEVANGKARSVTDINPHDQQGWHAQKRTTLGAAVTLTSPGIPMLFQGQEFMQGGFFSDDRPLDWTLNDTYPGIVALHRDLIRLRRNWTDETRGLSGQGFNVFHTNDDFKVIAWHRWKEHGTGDDVVVVMNWSGEMRGGYRIGLPAGGTWKLQLNSDAKLYSDSFGVGQAFDLVAEDDDQDGYAYSAAVDLAPYSVLVYSWQG</sequence>
<dbReference type="Gene3D" id="2.60.40.10">
    <property type="entry name" value="Immunoglobulins"/>
    <property type="match status" value="1"/>
</dbReference>
<dbReference type="Pfam" id="PF02806">
    <property type="entry name" value="Alpha-amylase_C"/>
    <property type="match status" value="1"/>
</dbReference>
<dbReference type="SMART" id="SM00642">
    <property type="entry name" value="Aamy"/>
    <property type="match status" value="1"/>
</dbReference>
<reference evidence="7" key="1">
    <citation type="journal article" date="2019" name="Int. J. Syst. Evol. Microbiol.">
        <title>The Global Catalogue of Microorganisms (GCM) 10K type strain sequencing project: providing services to taxonomists for standard genome sequencing and annotation.</title>
        <authorList>
            <consortium name="The Broad Institute Genomics Platform"/>
            <consortium name="The Broad Institute Genome Sequencing Center for Infectious Disease"/>
            <person name="Wu L."/>
            <person name="Ma J."/>
        </authorList>
    </citation>
    <scope>NUCLEOTIDE SEQUENCE [LARGE SCALE GENOMIC DNA]</scope>
    <source>
        <strain evidence="7">CGMCC 1.15277</strain>
    </source>
</reference>
<dbReference type="GO" id="GO:0016787">
    <property type="term" value="F:hydrolase activity"/>
    <property type="evidence" value="ECO:0007669"/>
    <property type="project" value="UniProtKB-KW"/>
</dbReference>
<evidence type="ECO:0000313" key="7">
    <source>
        <dbReference type="Proteomes" id="UP001596266"/>
    </source>
</evidence>
<dbReference type="SUPFAM" id="SSF51445">
    <property type="entry name" value="(Trans)glycosidases"/>
    <property type="match status" value="1"/>
</dbReference>
<protein>
    <recommendedName>
        <fullName evidence="3">1,4-alpha-glucan branching enzyme</fullName>
        <ecNumber evidence="3">2.4.1.18</ecNumber>
    </recommendedName>
</protein>
<dbReference type="Pfam" id="PF00128">
    <property type="entry name" value="Alpha-amylase"/>
    <property type="match status" value="1"/>
</dbReference>
<proteinExistence type="inferred from homology"/>
<dbReference type="InterPro" id="IPR044143">
    <property type="entry name" value="GlgB_N_E_set_prok"/>
</dbReference>
<evidence type="ECO:0000256" key="3">
    <source>
        <dbReference type="ARBA" id="ARBA00012541"/>
    </source>
</evidence>
<dbReference type="CDD" id="cd02855">
    <property type="entry name" value="E_set_GBE_prok_N"/>
    <property type="match status" value="1"/>
</dbReference>
<dbReference type="Pfam" id="PF02922">
    <property type="entry name" value="CBM_48"/>
    <property type="match status" value="1"/>
</dbReference>
<feature type="domain" description="Glycosyl hydrolase family 13 catalytic" evidence="5">
    <location>
        <begin position="121"/>
        <end position="468"/>
    </location>
</feature>
<dbReference type="Gene3D" id="3.20.20.80">
    <property type="entry name" value="Glycosidases"/>
    <property type="match status" value="1"/>
</dbReference>
<dbReference type="PANTHER" id="PTHR43651:SF11">
    <property type="entry name" value="MALTO-OLIGOSYLTREHALOSE TREHALOHYDROLASE"/>
    <property type="match status" value="1"/>
</dbReference>
<comment type="catalytic activity">
    <reaction evidence="1">
        <text>Transfers a segment of a (1-&gt;4)-alpha-D-glucan chain to a primary hydroxy group in a similar glucan chain.</text>
        <dbReference type="EC" id="2.4.1.18"/>
    </reaction>
</comment>
<dbReference type="InterPro" id="IPR006048">
    <property type="entry name" value="A-amylase/branching_C"/>
</dbReference>
<dbReference type="SUPFAM" id="SSF51011">
    <property type="entry name" value="Glycosyl hydrolase domain"/>
    <property type="match status" value="1"/>
</dbReference>
<dbReference type="EC" id="2.4.1.18" evidence="3"/>
<dbReference type="EMBL" id="JBHSUA010000009">
    <property type="protein sequence ID" value="MFC6396350.1"/>
    <property type="molecule type" value="Genomic_DNA"/>
</dbReference>
<keyword evidence="7" id="KW-1185">Reference proteome</keyword>
<gene>
    <name evidence="6" type="ORF">ACFP57_05030</name>
</gene>
<dbReference type="InterPro" id="IPR004193">
    <property type="entry name" value="Glyco_hydro_13_N"/>
</dbReference>
<dbReference type="InterPro" id="IPR017853">
    <property type="entry name" value="GH"/>
</dbReference>
<evidence type="ECO:0000256" key="1">
    <source>
        <dbReference type="ARBA" id="ARBA00000826"/>
    </source>
</evidence>
<comment type="caution">
    <text evidence="6">The sequence shown here is derived from an EMBL/GenBank/DDBJ whole genome shotgun (WGS) entry which is preliminary data.</text>
</comment>
<dbReference type="PANTHER" id="PTHR43651">
    <property type="entry name" value="1,4-ALPHA-GLUCAN-BRANCHING ENZYME"/>
    <property type="match status" value="1"/>
</dbReference>
<evidence type="ECO:0000259" key="5">
    <source>
        <dbReference type="SMART" id="SM00642"/>
    </source>
</evidence>
<dbReference type="InterPro" id="IPR013783">
    <property type="entry name" value="Ig-like_fold"/>
</dbReference>
<name>A0ABW1WYZ3_9ACTN</name>
<dbReference type="InterPro" id="IPR006047">
    <property type="entry name" value="GH13_cat_dom"/>
</dbReference>
<dbReference type="PIRSF" id="PIRSF000463">
    <property type="entry name" value="GlgB"/>
    <property type="match status" value="1"/>
</dbReference>
<dbReference type="InterPro" id="IPR014756">
    <property type="entry name" value="Ig_E-set"/>
</dbReference>